<comment type="subcellular location">
    <subcellularLocation>
        <location evidence="1">Nucleus</location>
    </subcellularLocation>
</comment>
<feature type="compositionally biased region" description="Basic residues" evidence="13">
    <location>
        <begin position="88"/>
        <end position="104"/>
    </location>
</feature>
<feature type="region of interest" description="Disordered" evidence="13">
    <location>
        <begin position="840"/>
        <end position="957"/>
    </location>
</feature>
<comment type="catalytic activity">
    <reaction evidence="11">
        <text>[DNA-directed RNA polymerase] + ATP = phospho-[DNA-directed RNA polymerase] + ADP + H(+)</text>
        <dbReference type="Rhea" id="RHEA:10216"/>
        <dbReference type="Rhea" id="RHEA-COMP:11321"/>
        <dbReference type="Rhea" id="RHEA-COMP:11322"/>
        <dbReference type="ChEBI" id="CHEBI:15378"/>
        <dbReference type="ChEBI" id="CHEBI:30616"/>
        <dbReference type="ChEBI" id="CHEBI:43176"/>
        <dbReference type="ChEBI" id="CHEBI:68546"/>
        <dbReference type="ChEBI" id="CHEBI:456216"/>
        <dbReference type="EC" id="2.7.11.23"/>
    </reaction>
</comment>
<dbReference type="PROSITE" id="PS50011">
    <property type="entry name" value="PROTEIN_KINASE_DOM"/>
    <property type="match status" value="1"/>
</dbReference>
<feature type="compositionally biased region" description="Basic residues" evidence="13">
    <location>
        <begin position="13"/>
        <end position="35"/>
    </location>
</feature>
<feature type="compositionally biased region" description="Basic residues" evidence="13">
    <location>
        <begin position="271"/>
        <end position="285"/>
    </location>
</feature>
<name>A0A7M5V9H4_9CNID</name>
<keyword evidence="7 12" id="KW-0067">ATP-binding</keyword>
<evidence type="ECO:0000256" key="5">
    <source>
        <dbReference type="ARBA" id="ARBA00022741"/>
    </source>
</evidence>
<proteinExistence type="inferred from homology"/>
<evidence type="ECO:0000259" key="14">
    <source>
        <dbReference type="PROSITE" id="PS50011"/>
    </source>
</evidence>
<feature type="compositionally biased region" description="Basic and acidic residues" evidence="13">
    <location>
        <begin position="840"/>
        <end position="851"/>
    </location>
</feature>
<dbReference type="OrthoDB" id="28397at2759"/>
<keyword evidence="5 12" id="KW-0547">Nucleotide-binding</keyword>
<feature type="compositionally biased region" description="Polar residues" evidence="13">
    <location>
        <begin position="857"/>
        <end position="900"/>
    </location>
</feature>
<feature type="compositionally biased region" description="Polar residues" evidence="13">
    <location>
        <begin position="291"/>
        <end position="321"/>
    </location>
</feature>
<evidence type="ECO:0000256" key="3">
    <source>
        <dbReference type="ARBA" id="ARBA00022527"/>
    </source>
</evidence>
<reference evidence="15" key="1">
    <citation type="submission" date="2021-01" db="UniProtKB">
        <authorList>
            <consortium name="EnsemblMetazoa"/>
        </authorList>
    </citation>
    <scope>IDENTIFICATION</scope>
</reference>
<feature type="compositionally biased region" description="Low complexity" evidence="13">
    <location>
        <begin position="113"/>
        <end position="142"/>
    </location>
</feature>
<feature type="compositionally biased region" description="Polar residues" evidence="13">
    <location>
        <begin position="935"/>
        <end position="957"/>
    </location>
</feature>
<evidence type="ECO:0000256" key="12">
    <source>
        <dbReference type="PROSITE-ProRule" id="PRU10141"/>
    </source>
</evidence>
<keyword evidence="3" id="KW-0723">Serine/threonine-protein kinase</keyword>
<dbReference type="Proteomes" id="UP000594262">
    <property type="component" value="Unplaced"/>
</dbReference>
<dbReference type="InterPro" id="IPR000719">
    <property type="entry name" value="Prot_kinase_dom"/>
</dbReference>
<feature type="compositionally biased region" description="Polar residues" evidence="13">
    <location>
        <begin position="482"/>
        <end position="509"/>
    </location>
</feature>
<evidence type="ECO:0000256" key="4">
    <source>
        <dbReference type="ARBA" id="ARBA00022679"/>
    </source>
</evidence>
<comment type="similarity">
    <text evidence="2">Belongs to the protein kinase superfamily. CMGC Ser/Thr protein kinase family. CDC2/CDKX subfamily.</text>
</comment>
<sequence length="957" mass="107870">MGSPSSEFETPVKKHKSKKPKKDKKKKKSKQRSKDKHSSESSSANFIQPTYESLSSDGELGETFDDFEQYKRNKQMRHDSFDSSPPQPKKKKKDKKSHKSKRKNSANNVDFDNSSSKYAGGFSSSSSWNNSKSLNRKNSLGSPEEFGGYPKETYKEEYYSRSPKHRFRNDSPSRSRHRSSRDNSVSPYLKRNASPYEGGSPISINSKSPNYSPYNRRSPRKRSPSPSYRKRSSSHRKHSSHTSHSSSHKKHIKDISRSPSFSPSRSPKLPMQRKRTHTGSSKQHRHERDNLANNSFNSGTNFLQRNSSNTTGSFPMNNNNGAGLPPPMQQMSMSQFFLRQAQQAQQQVQQQHQNLIRNNNIPPQGPVMSKNNQANNMPPLDKNLTVKSLPPSTLQTEIKSSKQPPPPLISPPPKPALPPPPPQTSLPPPPPPDEMKARGDEAPPLPPLPLPPVIPEISDISPEPISNSDNDFTNKDIEKPVNGSQSNSVESSRPVSRNSFDRSVTNSPDADTEWGERCVDMFEIMKIVGEGTYGQVYKAKDKITEELVALKKVRLDKEKYGFPITAIREIKILRQLTHKSIVNLKEIVTDKQSAADFRKDKGAFYLVFEYCDHDLMGILDSGFVKFTNEYIASMMKQLLGGLNYCHKKNFLHRDIKCSNILMSNKGEIKLADFGLARLFDSENEGRQYTNRVITLWYRPPELLLGEERYGPAIDVWSCGCILGELFKRKPMFVANTEQTQLEQISRVCGAPTPAVWPDVIHLPYFHNIKPRKQYRRRLLEEYASLPKEALDLLDRMLTMDPSRRSSCEDALKHEFLRDIIPENVEPPKFPEWQDCHEMWSKKRKREARDSAAGRPPSTASKVPNVSDPPSLTANTSNTLFKPVKSNTNITNSTMNDTLSKPQEHLPPPPPLPTIMGAPSLGAGKSSGDSGFHGTPPSTTSIKDGGQTTKNFTNRGWP</sequence>
<dbReference type="GO" id="GO:0030332">
    <property type="term" value="F:cyclin binding"/>
    <property type="evidence" value="ECO:0007669"/>
    <property type="project" value="TreeGrafter"/>
</dbReference>
<evidence type="ECO:0000313" key="15">
    <source>
        <dbReference type="EnsemblMetazoa" id="CLYHEMP012068.2"/>
    </source>
</evidence>
<keyword evidence="4" id="KW-0808">Transferase</keyword>
<feature type="compositionally biased region" description="Low complexity" evidence="13">
    <location>
        <begin position="257"/>
        <end position="267"/>
    </location>
</feature>
<dbReference type="SUPFAM" id="SSF56112">
    <property type="entry name" value="Protein kinase-like (PK-like)"/>
    <property type="match status" value="1"/>
</dbReference>
<dbReference type="PANTHER" id="PTHR24056:SF546">
    <property type="entry name" value="CYCLIN-DEPENDENT KINASE 12"/>
    <property type="match status" value="1"/>
</dbReference>
<feature type="region of interest" description="Disordered" evidence="13">
    <location>
        <begin position="1"/>
        <end position="329"/>
    </location>
</feature>
<feature type="compositionally biased region" description="Polar residues" evidence="13">
    <location>
        <begin position="44"/>
        <end position="56"/>
    </location>
</feature>
<evidence type="ECO:0000256" key="11">
    <source>
        <dbReference type="ARBA" id="ARBA00049280"/>
    </source>
</evidence>
<feature type="compositionally biased region" description="Basic residues" evidence="13">
    <location>
        <begin position="217"/>
        <end position="252"/>
    </location>
</feature>
<keyword evidence="6" id="KW-0418">Kinase</keyword>
<feature type="region of interest" description="Disordered" evidence="13">
    <location>
        <begin position="357"/>
        <end position="512"/>
    </location>
</feature>
<dbReference type="AlphaFoldDB" id="A0A7M5V9H4"/>
<dbReference type="Gene3D" id="3.30.200.20">
    <property type="entry name" value="Phosphorylase Kinase, domain 1"/>
    <property type="match status" value="1"/>
</dbReference>
<dbReference type="InterPro" id="IPR008271">
    <property type="entry name" value="Ser/Thr_kinase_AS"/>
</dbReference>
<dbReference type="GO" id="GO:0008353">
    <property type="term" value="F:RNA polymerase II CTD heptapeptide repeat kinase activity"/>
    <property type="evidence" value="ECO:0007669"/>
    <property type="project" value="UniProtKB-EC"/>
</dbReference>
<evidence type="ECO:0000256" key="7">
    <source>
        <dbReference type="ARBA" id="ARBA00022840"/>
    </source>
</evidence>
<feature type="domain" description="Protein kinase" evidence="14">
    <location>
        <begin position="522"/>
        <end position="816"/>
    </location>
</feature>
<dbReference type="InterPro" id="IPR017441">
    <property type="entry name" value="Protein_kinase_ATP_BS"/>
</dbReference>
<feature type="compositionally biased region" description="Low complexity" evidence="13">
    <location>
        <begin position="455"/>
        <end position="469"/>
    </location>
</feature>
<protein>
    <recommendedName>
        <fullName evidence="14">Protein kinase domain-containing protein</fullName>
    </recommendedName>
</protein>
<dbReference type="PANTHER" id="PTHR24056">
    <property type="entry name" value="CELL DIVISION PROTEIN KINASE"/>
    <property type="match status" value="1"/>
</dbReference>
<dbReference type="EnsemblMetazoa" id="CLYHEMT012068.2">
    <property type="protein sequence ID" value="CLYHEMP012068.2"/>
    <property type="gene ID" value="CLYHEMG012068"/>
</dbReference>
<feature type="compositionally biased region" description="Polar residues" evidence="13">
    <location>
        <begin position="202"/>
        <end position="215"/>
    </location>
</feature>
<evidence type="ECO:0000256" key="8">
    <source>
        <dbReference type="ARBA" id="ARBA00023242"/>
    </source>
</evidence>
<keyword evidence="8" id="KW-0539">Nucleus</keyword>
<dbReference type="GO" id="GO:0032968">
    <property type="term" value="P:positive regulation of transcription elongation by RNA polymerase II"/>
    <property type="evidence" value="ECO:0007669"/>
    <property type="project" value="TreeGrafter"/>
</dbReference>
<evidence type="ECO:0000256" key="9">
    <source>
        <dbReference type="ARBA" id="ARBA00047811"/>
    </source>
</evidence>
<feature type="compositionally biased region" description="Pro residues" evidence="13">
    <location>
        <begin position="443"/>
        <end position="454"/>
    </location>
</feature>
<dbReference type="FunFam" id="3.30.200.20:FF:000074">
    <property type="entry name" value="cyclin-dependent kinase 12 isoform X2"/>
    <property type="match status" value="1"/>
</dbReference>
<dbReference type="GO" id="GO:0004693">
    <property type="term" value="F:cyclin-dependent protein serine/threonine kinase activity"/>
    <property type="evidence" value="ECO:0007669"/>
    <property type="project" value="UniProtKB-EC"/>
</dbReference>
<dbReference type="Pfam" id="PF00069">
    <property type="entry name" value="Pkinase"/>
    <property type="match status" value="1"/>
</dbReference>
<comment type="catalytic activity">
    <reaction evidence="9">
        <text>L-threonyl-[protein] + ATP = O-phospho-L-threonyl-[protein] + ADP + H(+)</text>
        <dbReference type="Rhea" id="RHEA:46608"/>
        <dbReference type="Rhea" id="RHEA-COMP:11060"/>
        <dbReference type="Rhea" id="RHEA-COMP:11605"/>
        <dbReference type="ChEBI" id="CHEBI:15378"/>
        <dbReference type="ChEBI" id="CHEBI:30013"/>
        <dbReference type="ChEBI" id="CHEBI:30616"/>
        <dbReference type="ChEBI" id="CHEBI:61977"/>
        <dbReference type="ChEBI" id="CHEBI:456216"/>
        <dbReference type="EC" id="2.7.11.22"/>
    </reaction>
</comment>
<evidence type="ECO:0000256" key="6">
    <source>
        <dbReference type="ARBA" id="ARBA00022777"/>
    </source>
</evidence>
<dbReference type="Gene3D" id="1.10.510.10">
    <property type="entry name" value="Transferase(Phosphotransferase) domain 1"/>
    <property type="match status" value="1"/>
</dbReference>
<evidence type="ECO:0000256" key="2">
    <source>
        <dbReference type="ARBA" id="ARBA00006485"/>
    </source>
</evidence>
<feature type="binding site" evidence="12">
    <location>
        <position position="551"/>
    </location>
    <ligand>
        <name>ATP</name>
        <dbReference type="ChEBI" id="CHEBI:30616"/>
    </ligand>
</feature>
<dbReference type="GO" id="GO:0008024">
    <property type="term" value="C:cyclin/CDK positive transcription elongation factor complex"/>
    <property type="evidence" value="ECO:0007669"/>
    <property type="project" value="TreeGrafter"/>
</dbReference>
<comment type="catalytic activity">
    <reaction evidence="10">
        <text>L-seryl-[protein] + ATP = O-phospho-L-seryl-[protein] + ADP + H(+)</text>
        <dbReference type="Rhea" id="RHEA:17989"/>
        <dbReference type="Rhea" id="RHEA-COMP:9863"/>
        <dbReference type="Rhea" id="RHEA-COMP:11604"/>
        <dbReference type="ChEBI" id="CHEBI:15378"/>
        <dbReference type="ChEBI" id="CHEBI:29999"/>
        <dbReference type="ChEBI" id="CHEBI:30616"/>
        <dbReference type="ChEBI" id="CHEBI:83421"/>
        <dbReference type="ChEBI" id="CHEBI:456216"/>
        <dbReference type="EC" id="2.7.11.22"/>
    </reaction>
</comment>
<dbReference type="GO" id="GO:0005524">
    <property type="term" value="F:ATP binding"/>
    <property type="evidence" value="ECO:0007669"/>
    <property type="project" value="UniProtKB-UniRule"/>
</dbReference>
<dbReference type="SMART" id="SM00220">
    <property type="entry name" value="S_TKc"/>
    <property type="match status" value="1"/>
</dbReference>
<evidence type="ECO:0000256" key="1">
    <source>
        <dbReference type="ARBA" id="ARBA00004123"/>
    </source>
</evidence>
<dbReference type="InterPro" id="IPR011009">
    <property type="entry name" value="Kinase-like_dom_sf"/>
</dbReference>
<keyword evidence="16" id="KW-1185">Reference proteome</keyword>
<evidence type="ECO:0000313" key="16">
    <source>
        <dbReference type="Proteomes" id="UP000594262"/>
    </source>
</evidence>
<dbReference type="FunFam" id="1.10.510.10:FF:000415">
    <property type="entry name" value="CMGC/CDK/CRK7 protein kinase, variant"/>
    <property type="match status" value="1"/>
</dbReference>
<evidence type="ECO:0000256" key="13">
    <source>
        <dbReference type="SAM" id="MobiDB-lite"/>
    </source>
</evidence>
<feature type="compositionally biased region" description="Pro residues" evidence="13">
    <location>
        <begin position="403"/>
        <end position="432"/>
    </location>
</feature>
<organism evidence="15 16">
    <name type="scientific">Clytia hemisphaerica</name>
    <dbReference type="NCBI Taxonomy" id="252671"/>
    <lineage>
        <taxon>Eukaryota</taxon>
        <taxon>Metazoa</taxon>
        <taxon>Cnidaria</taxon>
        <taxon>Hydrozoa</taxon>
        <taxon>Hydroidolina</taxon>
        <taxon>Leptothecata</taxon>
        <taxon>Obeliida</taxon>
        <taxon>Clytiidae</taxon>
        <taxon>Clytia</taxon>
    </lineage>
</organism>
<evidence type="ECO:0000256" key="10">
    <source>
        <dbReference type="ARBA" id="ARBA00048367"/>
    </source>
</evidence>
<dbReference type="InterPro" id="IPR050108">
    <property type="entry name" value="CDK"/>
</dbReference>
<feature type="compositionally biased region" description="Basic and acidic residues" evidence="13">
    <location>
        <begin position="68"/>
        <end position="81"/>
    </location>
</feature>
<dbReference type="PROSITE" id="PS00108">
    <property type="entry name" value="PROTEIN_KINASE_ST"/>
    <property type="match status" value="1"/>
</dbReference>
<dbReference type="PROSITE" id="PS00107">
    <property type="entry name" value="PROTEIN_KINASE_ATP"/>
    <property type="match status" value="1"/>
</dbReference>
<accession>A0A7M5V9H4</accession>